<gene>
    <name evidence="2" type="ORF">QCA50_002234</name>
</gene>
<protein>
    <recommendedName>
        <fullName evidence="1">CASTOR ACT domain-containing protein</fullName>
    </recommendedName>
</protein>
<feature type="domain" description="CASTOR ACT" evidence="1">
    <location>
        <begin position="68"/>
        <end position="130"/>
    </location>
</feature>
<dbReference type="AlphaFoldDB" id="A0AAW0GNJ5"/>
<dbReference type="Gene3D" id="3.30.2130.10">
    <property type="entry name" value="VC0802-like"/>
    <property type="match status" value="1"/>
</dbReference>
<dbReference type="Pfam" id="PF13840">
    <property type="entry name" value="ACT_7"/>
    <property type="match status" value="1"/>
</dbReference>
<reference evidence="2 3" key="1">
    <citation type="submission" date="2022-09" db="EMBL/GenBank/DDBJ databases">
        <authorList>
            <person name="Palmer J.M."/>
        </authorList>
    </citation>
    <scope>NUCLEOTIDE SEQUENCE [LARGE SCALE GENOMIC DNA]</scope>
    <source>
        <strain evidence="2 3">DSM 7382</strain>
    </source>
</reference>
<dbReference type="GO" id="GO:0046394">
    <property type="term" value="P:carboxylic acid biosynthetic process"/>
    <property type="evidence" value="ECO:0007669"/>
    <property type="project" value="UniProtKB-ARBA"/>
</dbReference>
<dbReference type="GO" id="GO:0006520">
    <property type="term" value="P:amino acid metabolic process"/>
    <property type="evidence" value="ECO:0007669"/>
    <property type="project" value="UniProtKB-ARBA"/>
</dbReference>
<dbReference type="PANTHER" id="PTHR31131:SF6">
    <property type="entry name" value="CASTOR ACT DOMAIN-CONTAINING PROTEIN"/>
    <property type="match status" value="1"/>
</dbReference>
<proteinExistence type="predicted"/>
<evidence type="ECO:0000259" key="1">
    <source>
        <dbReference type="Pfam" id="PF13840"/>
    </source>
</evidence>
<dbReference type="PANTHER" id="PTHR31131">
    <property type="entry name" value="CHROMOSOME 1, WHOLE GENOME SHOTGUN SEQUENCE"/>
    <property type="match status" value="1"/>
</dbReference>
<dbReference type="InterPro" id="IPR045865">
    <property type="entry name" value="ACT-like_dom_sf"/>
</dbReference>
<dbReference type="Proteomes" id="UP001385951">
    <property type="component" value="Unassembled WGS sequence"/>
</dbReference>
<comment type="caution">
    <text evidence="2">The sequence shown here is derived from an EMBL/GenBank/DDBJ whole genome shotgun (WGS) entry which is preliminary data.</text>
</comment>
<accession>A0AAW0GNJ5</accession>
<keyword evidence="3" id="KW-1185">Reference proteome</keyword>
<dbReference type="InterPro" id="IPR027795">
    <property type="entry name" value="CASTOR_ACT_dom"/>
</dbReference>
<dbReference type="SUPFAM" id="SSF55021">
    <property type="entry name" value="ACT-like"/>
    <property type="match status" value="1"/>
</dbReference>
<name>A0AAW0GNJ5_9APHY</name>
<dbReference type="InterPro" id="IPR016540">
    <property type="entry name" value="UCP008459"/>
</dbReference>
<dbReference type="PIRSF" id="PIRSF008459">
    <property type="entry name" value="UCP008459"/>
    <property type="match status" value="1"/>
</dbReference>
<evidence type="ECO:0000313" key="3">
    <source>
        <dbReference type="Proteomes" id="UP001385951"/>
    </source>
</evidence>
<dbReference type="InterPro" id="IPR051719">
    <property type="entry name" value="CASTOR_mTORC1"/>
</dbReference>
<sequence>MPPPSPADHEAFRLELLDGLFFVKQLKHNEVIPEDVLRKLTNPSAELISVTRTNEEISIAGQAEEGDSEASWRCIKIAGPMDFDVTGVVAGFTAPLKTAEVPVFAISTWNTDYVLVAKEKVEVAIAALEEDGWKFNSKPGL</sequence>
<organism evidence="2 3">
    <name type="scientific">Cerrena zonata</name>
    <dbReference type="NCBI Taxonomy" id="2478898"/>
    <lineage>
        <taxon>Eukaryota</taxon>
        <taxon>Fungi</taxon>
        <taxon>Dikarya</taxon>
        <taxon>Basidiomycota</taxon>
        <taxon>Agaricomycotina</taxon>
        <taxon>Agaricomycetes</taxon>
        <taxon>Polyporales</taxon>
        <taxon>Cerrenaceae</taxon>
        <taxon>Cerrena</taxon>
    </lineage>
</organism>
<dbReference type="EMBL" id="JASBNA010000002">
    <property type="protein sequence ID" value="KAK7695046.1"/>
    <property type="molecule type" value="Genomic_DNA"/>
</dbReference>
<evidence type="ECO:0000313" key="2">
    <source>
        <dbReference type="EMBL" id="KAK7695046.1"/>
    </source>
</evidence>